<name>A0A644Z1L0_9ZZZZ</name>
<reference evidence="8" key="1">
    <citation type="submission" date="2019-08" db="EMBL/GenBank/DDBJ databases">
        <authorList>
            <person name="Kucharzyk K."/>
            <person name="Murdoch R.W."/>
            <person name="Higgins S."/>
            <person name="Loffler F."/>
        </authorList>
    </citation>
    <scope>NUCLEOTIDE SEQUENCE</scope>
</reference>
<proteinExistence type="inferred from homology"/>
<dbReference type="Gene3D" id="3.40.50.10740">
    <property type="entry name" value="Class I glutamine amidotransferase-like"/>
    <property type="match status" value="1"/>
</dbReference>
<dbReference type="SUPFAM" id="SSF52317">
    <property type="entry name" value="Class I glutamine amidotransferase-like"/>
    <property type="match status" value="1"/>
</dbReference>
<evidence type="ECO:0000256" key="3">
    <source>
        <dbReference type="ARBA" id="ARBA00022670"/>
    </source>
</evidence>
<dbReference type="SUPFAM" id="SSF141986">
    <property type="entry name" value="LD-carboxypeptidase A C-terminal domain-like"/>
    <property type="match status" value="1"/>
</dbReference>
<dbReference type="InterPro" id="IPR003507">
    <property type="entry name" value="S66_fam"/>
</dbReference>
<sequence>MKSILNINDTIALVACSNGLDKNTTTKINELINILNSLNLNVVLSNSLYKDENNNSYSYEIRAKELMNFYKDNTINAIFDLSGGDLCNEILDFLDYEFISTCNKPFFGYSDLSVILNALLTKSNTINYNYQLRNLIREDSENQIINFKNSVLEGTNDLFNFSYKWLQGKSMMGEVVGGNIRCFLKLAGTKFIPSFNGKILFLEALSGDINKISTFLTQYKQIGAFTNINGILLGSFTELEKDFSEEEVINIILRKINNPNIPIAKTNELGHGSNSKCIAIGKTLFLN</sequence>
<dbReference type="GO" id="GO:0008236">
    <property type="term" value="F:serine-type peptidase activity"/>
    <property type="evidence" value="ECO:0007669"/>
    <property type="project" value="UniProtKB-KW"/>
</dbReference>
<evidence type="ECO:0000313" key="8">
    <source>
        <dbReference type="EMBL" id="MPM34439.1"/>
    </source>
</evidence>
<evidence type="ECO:0000256" key="1">
    <source>
        <dbReference type="ARBA" id="ARBA00010233"/>
    </source>
</evidence>
<dbReference type="Pfam" id="PF17676">
    <property type="entry name" value="Peptidase_S66C"/>
    <property type="match status" value="1"/>
</dbReference>
<dbReference type="InterPro" id="IPR027478">
    <property type="entry name" value="LdcA_N"/>
</dbReference>
<keyword evidence="5" id="KW-0720">Serine protease</keyword>
<dbReference type="PIRSF" id="PIRSF028757">
    <property type="entry name" value="LD-carboxypeptidase"/>
    <property type="match status" value="1"/>
</dbReference>
<feature type="domain" description="LD-carboxypeptidase N-terminal" evidence="6">
    <location>
        <begin position="11"/>
        <end position="126"/>
    </location>
</feature>
<evidence type="ECO:0000256" key="4">
    <source>
        <dbReference type="ARBA" id="ARBA00022801"/>
    </source>
</evidence>
<dbReference type="PANTHER" id="PTHR30237">
    <property type="entry name" value="MURAMOYLTETRAPEPTIDE CARBOXYPEPTIDASE"/>
    <property type="match status" value="1"/>
</dbReference>
<dbReference type="InterPro" id="IPR040921">
    <property type="entry name" value="Peptidase_S66C"/>
</dbReference>
<dbReference type="InterPro" id="IPR040449">
    <property type="entry name" value="Peptidase_S66_N"/>
</dbReference>
<accession>A0A644Z1L0</accession>
<evidence type="ECO:0000259" key="6">
    <source>
        <dbReference type="Pfam" id="PF02016"/>
    </source>
</evidence>
<dbReference type="GO" id="GO:0006508">
    <property type="term" value="P:proteolysis"/>
    <property type="evidence" value="ECO:0007669"/>
    <property type="project" value="UniProtKB-KW"/>
</dbReference>
<feature type="domain" description="LD-carboxypeptidase C-terminal" evidence="7">
    <location>
        <begin position="173"/>
        <end position="283"/>
    </location>
</feature>
<comment type="caution">
    <text evidence="8">The sequence shown here is derived from an EMBL/GenBank/DDBJ whole genome shotgun (WGS) entry which is preliminary data.</text>
</comment>
<evidence type="ECO:0000256" key="2">
    <source>
        <dbReference type="ARBA" id="ARBA00022645"/>
    </source>
</evidence>
<organism evidence="8">
    <name type="scientific">bioreactor metagenome</name>
    <dbReference type="NCBI Taxonomy" id="1076179"/>
    <lineage>
        <taxon>unclassified sequences</taxon>
        <taxon>metagenomes</taxon>
        <taxon>ecological metagenomes</taxon>
    </lineage>
</organism>
<evidence type="ECO:0000256" key="5">
    <source>
        <dbReference type="ARBA" id="ARBA00022825"/>
    </source>
</evidence>
<keyword evidence="4 8" id="KW-0378">Hydrolase</keyword>
<keyword evidence="2 8" id="KW-0121">Carboxypeptidase</keyword>
<dbReference type="EMBL" id="VSSQ01006974">
    <property type="protein sequence ID" value="MPM34439.1"/>
    <property type="molecule type" value="Genomic_DNA"/>
</dbReference>
<dbReference type="InterPro" id="IPR029062">
    <property type="entry name" value="Class_I_gatase-like"/>
</dbReference>
<dbReference type="PANTHER" id="PTHR30237:SF2">
    <property type="entry name" value="MUREIN TETRAPEPTIDE CARBOXYPEPTIDASE"/>
    <property type="match status" value="1"/>
</dbReference>
<dbReference type="Pfam" id="PF02016">
    <property type="entry name" value="Peptidase_S66"/>
    <property type="match status" value="1"/>
</dbReference>
<comment type="similarity">
    <text evidence="1">Belongs to the peptidase S66 family.</text>
</comment>
<dbReference type="InterPro" id="IPR027461">
    <property type="entry name" value="Carboxypeptidase_A_C_sf"/>
</dbReference>
<evidence type="ECO:0000259" key="7">
    <source>
        <dbReference type="Pfam" id="PF17676"/>
    </source>
</evidence>
<dbReference type="GO" id="GO:0004180">
    <property type="term" value="F:carboxypeptidase activity"/>
    <property type="evidence" value="ECO:0007669"/>
    <property type="project" value="UniProtKB-KW"/>
</dbReference>
<gene>
    <name evidence="8" type="primary">ykfA_6</name>
    <name evidence="8" type="ORF">SDC9_81022</name>
</gene>
<keyword evidence="3" id="KW-0645">Protease</keyword>
<dbReference type="Gene3D" id="3.50.30.60">
    <property type="entry name" value="LD-carboxypeptidase A C-terminal domain-like"/>
    <property type="match status" value="1"/>
</dbReference>
<protein>
    <submittedName>
        <fullName evidence="8">Putative murein peptide carboxypeptidase</fullName>
        <ecNumber evidence="8">3.4.16.-</ecNumber>
    </submittedName>
</protein>
<dbReference type="AlphaFoldDB" id="A0A644Z1L0"/>
<dbReference type="EC" id="3.4.16.-" evidence="8"/>